<gene>
    <name evidence="2" type="ORF">Phou_036580</name>
</gene>
<dbReference type="EMBL" id="BLPF01000001">
    <property type="protein sequence ID" value="GFJ79478.1"/>
    <property type="molecule type" value="Genomic_DNA"/>
</dbReference>
<accession>A0A6V8KAR9</accession>
<feature type="region of interest" description="Disordered" evidence="1">
    <location>
        <begin position="38"/>
        <end position="110"/>
    </location>
</feature>
<feature type="compositionally biased region" description="Low complexity" evidence="1">
    <location>
        <begin position="74"/>
        <end position="83"/>
    </location>
</feature>
<sequence length="110" mass="11982">MAWRKWVWCRDTTTGHHMDVDARQLPRLLRAKAVEVVEGYAPNEGPDVGPRPAKPRRSIAEPPEPASSEVDHQTTAATDPTEPAARKPRKTAAPAEPPAENPTSSEGAEQ</sequence>
<keyword evidence="3" id="KW-1185">Reference proteome</keyword>
<dbReference type="Proteomes" id="UP000482800">
    <property type="component" value="Unassembled WGS sequence"/>
</dbReference>
<comment type="caution">
    <text evidence="2">The sequence shown here is derived from an EMBL/GenBank/DDBJ whole genome shotgun (WGS) entry which is preliminary data.</text>
</comment>
<protein>
    <submittedName>
        <fullName evidence="2">Uncharacterized protein</fullName>
    </submittedName>
</protein>
<evidence type="ECO:0000313" key="2">
    <source>
        <dbReference type="EMBL" id="GFJ79478.1"/>
    </source>
</evidence>
<organism evidence="2 3">
    <name type="scientific">Phytohabitans houttuyneae</name>
    <dbReference type="NCBI Taxonomy" id="1076126"/>
    <lineage>
        <taxon>Bacteria</taxon>
        <taxon>Bacillati</taxon>
        <taxon>Actinomycetota</taxon>
        <taxon>Actinomycetes</taxon>
        <taxon>Micromonosporales</taxon>
        <taxon>Micromonosporaceae</taxon>
    </lineage>
</organism>
<evidence type="ECO:0000313" key="3">
    <source>
        <dbReference type="Proteomes" id="UP000482800"/>
    </source>
</evidence>
<proteinExistence type="predicted"/>
<evidence type="ECO:0000256" key="1">
    <source>
        <dbReference type="SAM" id="MobiDB-lite"/>
    </source>
</evidence>
<reference evidence="2 3" key="2">
    <citation type="submission" date="2020-03" db="EMBL/GenBank/DDBJ databases">
        <authorList>
            <person name="Ichikawa N."/>
            <person name="Kimura A."/>
            <person name="Kitahashi Y."/>
            <person name="Uohara A."/>
        </authorList>
    </citation>
    <scope>NUCLEOTIDE SEQUENCE [LARGE SCALE GENOMIC DNA]</scope>
    <source>
        <strain evidence="2 3">NBRC 108639</strain>
    </source>
</reference>
<name>A0A6V8KAR9_9ACTN</name>
<dbReference type="AlphaFoldDB" id="A0A6V8KAR9"/>
<dbReference type="RefSeq" id="WP_173057010.1">
    <property type="nucleotide sequence ID" value="NZ_BAABGO010000001.1"/>
</dbReference>
<reference evidence="2 3" key="1">
    <citation type="submission" date="2020-03" db="EMBL/GenBank/DDBJ databases">
        <title>Whole genome shotgun sequence of Phytohabitans houttuyneae NBRC 108639.</title>
        <authorList>
            <person name="Komaki H."/>
            <person name="Tamura T."/>
        </authorList>
    </citation>
    <scope>NUCLEOTIDE SEQUENCE [LARGE SCALE GENOMIC DNA]</scope>
    <source>
        <strain evidence="2 3">NBRC 108639</strain>
    </source>
</reference>